<feature type="compositionally biased region" description="Basic and acidic residues" evidence="3">
    <location>
        <begin position="557"/>
        <end position="573"/>
    </location>
</feature>
<evidence type="ECO:0000256" key="3">
    <source>
        <dbReference type="SAM" id="MobiDB-lite"/>
    </source>
</evidence>
<comment type="similarity">
    <text evidence="2">Belongs to the opioid growth factor receptor family.</text>
</comment>
<dbReference type="PROSITE" id="PS50013">
    <property type="entry name" value="CHROMO_2"/>
    <property type="match status" value="1"/>
</dbReference>
<gene>
    <name evidence="5" type="ORF">RIMI_LOCUS5100195</name>
</gene>
<organism evidence="5 6">
    <name type="scientific">Ranitomeya imitator</name>
    <name type="common">mimic poison frog</name>
    <dbReference type="NCBI Taxonomy" id="111125"/>
    <lineage>
        <taxon>Eukaryota</taxon>
        <taxon>Metazoa</taxon>
        <taxon>Chordata</taxon>
        <taxon>Craniata</taxon>
        <taxon>Vertebrata</taxon>
        <taxon>Euteleostomi</taxon>
        <taxon>Amphibia</taxon>
        <taxon>Batrachia</taxon>
        <taxon>Anura</taxon>
        <taxon>Neobatrachia</taxon>
        <taxon>Hyloidea</taxon>
        <taxon>Dendrobatidae</taxon>
        <taxon>Dendrobatinae</taxon>
        <taxon>Ranitomeya</taxon>
    </lineage>
</organism>
<evidence type="ECO:0000256" key="2">
    <source>
        <dbReference type="ARBA" id="ARBA00010365"/>
    </source>
</evidence>
<dbReference type="PANTHER" id="PTHR14015:SF2">
    <property type="entry name" value="OPIOID GROWTH FACTOR RECEPTOR (OGFR) CONSERVED DOMAIN-CONTAINING PROTEIN"/>
    <property type="match status" value="1"/>
</dbReference>
<proteinExistence type="inferred from homology"/>
<dbReference type="Gene3D" id="2.40.50.40">
    <property type="match status" value="1"/>
</dbReference>
<dbReference type="PANTHER" id="PTHR14015">
    <property type="entry name" value="OPIOID GROWTH FACTOR RECEPTOR OGFR ZETA-TYPE OPIOID RECEPTOR"/>
    <property type="match status" value="1"/>
</dbReference>
<dbReference type="CDD" id="cd00024">
    <property type="entry name" value="CD_CSD"/>
    <property type="match status" value="1"/>
</dbReference>
<evidence type="ECO:0000256" key="1">
    <source>
        <dbReference type="ARBA" id="ARBA00004123"/>
    </source>
</evidence>
<dbReference type="Pfam" id="PF24626">
    <property type="entry name" value="SH3_Tf2-1"/>
    <property type="match status" value="1"/>
</dbReference>
<dbReference type="SMART" id="SM00298">
    <property type="entry name" value="CHROMO"/>
    <property type="match status" value="1"/>
</dbReference>
<dbReference type="Pfam" id="PF04664">
    <property type="entry name" value="OGFr_N"/>
    <property type="match status" value="2"/>
</dbReference>
<dbReference type="SUPFAM" id="SSF54160">
    <property type="entry name" value="Chromo domain-like"/>
    <property type="match status" value="1"/>
</dbReference>
<name>A0ABN9L6A1_9NEOB</name>
<comment type="caution">
    <text evidence="5">The sequence shown here is derived from an EMBL/GenBank/DDBJ whole genome shotgun (WGS) entry which is preliminary data.</text>
</comment>
<dbReference type="InterPro" id="IPR023780">
    <property type="entry name" value="Chromo_domain"/>
</dbReference>
<feature type="domain" description="Chromo" evidence="4">
    <location>
        <begin position="209"/>
        <end position="256"/>
    </location>
</feature>
<dbReference type="InterPro" id="IPR056924">
    <property type="entry name" value="SH3_Tf2-1"/>
</dbReference>
<keyword evidence="6" id="KW-1185">Reference proteome</keyword>
<dbReference type="InterPro" id="IPR006757">
    <property type="entry name" value="OGF_rcpt"/>
</dbReference>
<evidence type="ECO:0000259" key="4">
    <source>
        <dbReference type="PROSITE" id="PS50013"/>
    </source>
</evidence>
<feature type="region of interest" description="Disordered" evidence="3">
    <location>
        <begin position="317"/>
        <end position="338"/>
    </location>
</feature>
<protein>
    <recommendedName>
        <fullName evidence="4">Chromo domain-containing protein</fullName>
    </recommendedName>
</protein>
<comment type="subcellular location">
    <subcellularLocation>
        <location evidence="1">Nucleus</location>
    </subcellularLocation>
</comment>
<feature type="compositionally biased region" description="Polar residues" evidence="3">
    <location>
        <begin position="319"/>
        <end position="337"/>
    </location>
</feature>
<feature type="region of interest" description="Disordered" evidence="3">
    <location>
        <begin position="557"/>
        <end position="577"/>
    </location>
</feature>
<dbReference type="InterPro" id="IPR000953">
    <property type="entry name" value="Chromo/chromo_shadow_dom"/>
</dbReference>
<dbReference type="Pfam" id="PF00385">
    <property type="entry name" value="Chromo"/>
    <property type="match status" value="1"/>
</dbReference>
<dbReference type="InterPro" id="IPR039574">
    <property type="entry name" value="OGFr"/>
</dbReference>
<dbReference type="InterPro" id="IPR016197">
    <property type="entry name" value="Chromo-like_dom_sf"/>
</dbReference>
<accession>A0ABN9L6A1</accession>
<evidence type="ECO:0000313" key="5">
    <source>
        <dbReference type="EMBL" id="CAJ0932470.1"/>
    </source>
</evidence>
<sequence length="777" mass="89881">MQSGRRNRAEPNGAGRFAGGMILCAEPDQMTHRKDFLDIKALGVKPQTDLALQKRAEQMPSRDFTEASVIVYFHEQAESSDCPGVDSVVDRLQQIWTHVVDNLTLSQEKAQRFTNRRRCVGPRLRVGDLVWLSSRHVPMKVSSPKFKPRFIGPYKISEVLNPVSFRLALPASFAIHNVFHRSLLRRYVVPMVPSVDPPAPVLVEGELEYVVEKILDSRVSRRKLQYLVKWKGYGQEDNSWVFASDVHAADLVRAFHLAHPDRPGGSGEGSVTPPQGGGTVVNSVVELPPVVILLYLPQNNSRDQGPDAAKDLQRDRGAYSQNQVRPKPSSYSASLGNCFSGDNHEGDDYYYRDTTSTLTPNLDFYQNKKPFKPNGVHIDELLSMWKHDYDRLERNHSYIQWLFPLRKPGQNPSAKPLTTNEIQMMKKDSEVNKRFLEAYNLMLGFYGIKLLNSKTGEVTKAGNWRERFENLNTHSHNNLRITRILKCLEEMGYNHLQVPLVQFFLQETLLGHNLPNVQSSALKHFMFTVKEEQAHRKLETFVREKYKSKDRWASEEAKKFQKRETHTSKDKTSYRTPNLDFYQNKEPFKPNGVHIDELLTRWRTDYGKLEKNRSYIQWLFPLRSQGINSSAIPLTEDEIQMMKQDREVMSRFRAAYKLMLGFYGIILQDPDSGKVTKAENWRDRFRNLNNHSHNNMRITRILKCLREMGYSHFQAPLVKFFLQETLRDGHLPNVKQSALDYFMPTVKDAQEHKKLNDFVQETCKPKERQARGEAKKE</sequence>
<dbReference type="Proteomes" id="UP001176940">
    <property type="component" value="Unassembled WGS sequence"/>
</dbReference>
<dbReference type="EMBL" id="CAUEEQ010008552">
    <property type="protein sequence ID" value="CAJ0932470.1"/>
    <property type="molecule type" value="Genomic_DNA"/>
</dbReference>
<evidence type="ECO:0000313" key="6">
    <source>
        <dbReference type="Proteomes" id="UP001176940"/>
    </source>
</evidence>
<reference evidence="5" key="1">
    <citation type="submission" date="2023-07" db="EMBL/GenBank/DDBJ databases">
        <authorList>
            <person name="Stuckert A."/>
        </authorList>
    </citation>
    <scope>NUCLEOTIDE SEQUENCE</scope>
</reference>